<sequence length="107" mass="12079">MDSRTLKHSRQGKATGVDFRINSFCQLKYKAEREGKIYLEIGRFFSSRKTCHACLNQGDSLPLDVRSWECSSCKTKHHRDVNAAINIRDEGLGLLALEPALLPMQAV</sequence>
<reference evidence="3 4" key="1">
    <citation type="journal article" date="2015" name="Genome Announc.">
        <title>Draft Genome Sequence of Filamentous Marine Cyanobacterium Lyngbya confervoides Strain BDU141951.</title>
        <authorList>
            <person name="Chandrababunaidu M.M."/>
            <person name="Sen D."/>
            <person name="Tripathy S."/>
        </authorList>
    </citation>
    <scope>NUCLEOTIDE SEQUENCE [LARGE SCALE GENOMIC DNA]</scope>
    <source>
        <strain evidence="3 4">BDU141951</strain>
    </source>
</reference>
<feature type="domain" description="Cas12f1-like TNB" evidence="2">
    <location>
        <begin position="26"/>
        <end position="87"/>
    </location>
</feature>
<organism evidence="3 4">
    <name type="scientific">Lyngbya confervoides BDU141951</name>
    <dbReference type="NCBI Taxonomy" id="1574623"/>
    <lineage>
        <taxon>Bacteria</taxon>
        <taxon>Bacillati</taxon>
        <taxon>Cyanobacteriota</taxon>
        <taxon>Cyanophyceae</taxon>
        <taxon>Oscillatoriophycideae</taxon>
        <taxon>Oscillatoriales</taxon>
        <taxon>Microcoleaceae</taxon>
        <taxon>Lyngbya</taxon>
    </lineage>
</organism>
<keyword evidence="1" id="KW-0238">DNA-binding</keyword>
<keyword evidence="3" id="KW-0614">Plasmid</keyword>
<dbReference type="GO" id="GO:0003677">
    <property type="term" value="F:DNA binding"/>
    <property type="evidence" value="ECO:0007669"/>
    <property type="project" value="UniProtKB-KW"/>
</dbReference>
<dbReference type="Proteomes" id="UP000031561">
    <property type="component" value="Unassembled WGS sequence"/>
</dbReference>
<dbReference type="AlphaFoldDB" id="A0ABD4SXS0"/>
<accession>A0ABD4SXS0</accession>
<evidence type="ECO:0000256" key="1">
    <source>
        <dbReference type="ARBA" id="ARBA00023125"/>
    </source>
</evidence>
<evidence type="ECO:0000313" key="3">
    <source>
        <dbReference type="EMBL" id="MCM1981232.1"/>
    </source>
</evidence>
<proteinExistence type="predicted"/>
<comment type="caution">
    <text evidence="3">The sequence shown here is derived from an EMBL/GenBank/DDBJ whole genome shotgun (WGS) entry which is preliminary data.</text>
</comment>
<evidence type="ECO:0000313" key="4">
    <source>
        <dbReference type="Proteomes" id="UP000031561"/>
    </source>
</evidence>
<dbReference type="InterPro" id="IPR010095">
    <property type="entry name" value="Cas12f1-like_TNB"/>
</dbReference>
<gene>
    <name evidence="3" type="ORF">QQ91_0000070</name>
</gene>
<keyword evidence="4" id="KW-1185">Reference proteome</keyword>
<name>A0ABD4SXS0_9CYAN</name>
<dbReference type="Pfam" id="PF07282">
    <property type="entry name" value="Cas12f1-like_TNB"/>
    <property type="match status" value="1"/>
</dbReference>
<dbReference type="EMBL" id="JTHE03000002">
    <property type="protein sequence ID" value="MCM1981232.1"/>
    <property type="molecule type" value="Genomic_DNA"/>
</dbReference>
<geneLocation type="plasmid" evidence="3">
    <name>unnamed12</name>
</geneLocation>
<evidence type="ECO:0000259" key="2">
    <source>
        <dbReference type="Pfam" id="PF07282"/>
    </source>
</evidence>
<protein>
    <submittedName>
        <fullName evidence="3">Transposase</fullName>
    </submittedName>
</protein>